<gene>
    <name evidence="2" type="ORF">B6N60_03003</name>
</gene>
<feature type="region of interest" description="Disordered" evidence="1">
    <location>
        <begin position="1"/>
        <end position="24"/>
    </location>
</feature>
<proteinExistence type="predicted"/>
<feature type="compositionally biased region" description="Basic and acidic residues" evidence="1">
    <location>
        <begin position="1"/>
        <end position="20"/>
    </location>
</feature>
<organism evidence="2 3">
    <name type="scientific">Richelia sinica FACHB-800</name>
    <dbReference type="NCBI Taxonomy" id="1357546"/>
    <lineage>
        <taxon>Bacteria</taxon>
        <taxon>Bacillati</taxon>
        <taxon>Cyanobacteriota</taxon>
        <taxon>Cyanophyceae</taxon>
        <taxon>Nostocales</taxon>
        <taxon>Nostocaceae</taxon>
        <taxon>Richelia</taxon>
    </lineage>
</organism>
<dbReference type="EMBL" id="CP021056">
    <property type="protein sequence ID" value="QXE24299.1"/>
    <property type="molecule type" value="Genomic_DNA"/>
</dbReference>
<protein>
    <submittedName>
        <fullName evidence="2">Uncharacterized protein</fullName>
    </submittedName>
</protein>
<reference evidence="2" key="1">
    <citation type="submission" date="2017-04" db="EMBL/GenBank/DDBJ databases">
        <title>Genome deletions in a multicellular cyanobacterial endosymbiont for morphological adaptation in marine diatoms.</title>
        <authorList>
            <person name="Wang Y."/>
            <person name="Gao H."/>
            <person name="Li R."/>
            <person name="Xu X."/>
        </authorList>
    </citation>
    <scope>NUCLEOTIDE SEQUENCE</scope>
    <source>
        <strain evidence="2">FACHB 800</strain>
    </source>
</reference>
<evidence type="ECO:0000313" key="3">
    <source>
        <dbReference type="Proteomes" id="UP000683511"/>
    </source>
</evidence>
<evidence type="ECO:0000256" key="1">
    <source>
        <dbReference type="SAM" id="MobiDB-lite"/>
    </source>
</evidence>
<accession>A0A975Y5K1</accession>
<evidence type="ECO:0000313" key="2">
    <source>
        <dbReference type="EMBL" id="QXE24299.1"/>
    </source>
</evidence>
<name>A0A975Y5K1_9NOST</name>
<dbReference type="RefSeq" id="WP_242034171.1">
    <property type="nucleotide sequence ID" value="NZ_JACJTT010000012.1"/>
</dbReference>
<keyword evidence="3" id="KW-1185">Reference proteome</keyword>
<dbReference type="AlphaFoldDB" id="A0A975Y5K1"/>
<dbReference type="Proteomes" id="UP000683511">
    <property type="component" value="Chromosome"/>
</dbReference>
<dbReference type="KEGG" id="rsin:B6N60_03003"/>
<sequence length="52" mass="6016">MPWVEKRLSNGREGKNEPKLRGLSRREKKLAAITMNKQRLYKGAAFSIVDKD</sequence>